<evidence type="ECO:0000313" key="8">
    <source>
        <dbReference type="Proteomes" id="UP000724149"/>
    </source>
</evidence>
<dbReference type="NCBIfam" id="NF003549">
    <property type="entry name" value="PRK05205.1-5"/>
    <property type="match status" value="1"/>
</dbReference>
<comment type="function">
    <text evidence="5">Regulates transcriptional attenuation of the pyrimidine nucleotide (pyr) operon by binding in a uridine-dependent manner to specific sites on pyr mRNA. This disrupts an antiterminator hairpin in the RNA and favors formation of a downstream transcription terminator, leading to a reduced expression of downstream genes.</text>
</comment>
<dbReference type="RefSeq" id="WP_177503128.1">
    <property type="nucleotide sequence ID" value="NZ_JACSNR010000002.1"/>
</dbReference>
<evidence type="ECO:0000256" key="3">
    <source>
        <dbReference type="ARBA" id="ARBA00023015"/>
    </source>
</evidence>
<dbReference type="InterPro" id="IPR050137">
    <property type="entry name" value="PyrR_bifunctional"/>
</dbReference>
<name>A0ABS2GJI2_9FIRM</name>
<evidence type="ECO:0000313" key="7">
    <source>
        <dbReference type="EMBL" id="MBM6922627.1"/>
    </source>
</evidence>
<keyword evidence="5 7" id="KW-0328">Glycosyltransferase</keyword>
<dbReference type="Proteomes" id="UP000724149">
    <property type="component" value="Unassembled WGS sequence"/>
</dbReference>
<proteinExistence type="inferred from homology"/>
<evidence type="ECO:0000256" key="2">
    <source>
        <dbReference type="ARBA" id="ARBA00022472"/>
    </source>
</evidence>
<dbReference type="InterPro" id="IPR023050">
    <property type="entry name" value="PyrR"/>
</dbReference>
<dbReference type="SUPFAM" id="SSF53271">
    <property type="entry name" value="PRTase-like"/>
    <property type="match status" value="1"/>
</dbReference>
<dbReference type="Pfam" id="PF00156">
    <property type="entry name" value="Pribosyltran"/>
    <property type="match status" value="1"/>
</dbReference>
<keyword evidence="5 7" id="KW-0808">Transferase</keyword>
<comment type="function">
    <text evidence="5">Also displays a weak uracil phosphoribosyltransferase activity which is not physiologically significant.</text>
</comment>
<dbReference type="PANTHER" id="PTHR11608:SF0">
    <property type="entry name" value="BIFUNCTIONAL PROTEIN PYRR"/>
    <property type="match status" value="1"/>
</dbReference>
<dbReference type="CDD" id="cd06223">
    <property type="entry name" value="PRTases_typeI"/>
    <property type="match status" value="1"/>
</dbReference>
<dbReference type="HAMAP" id="MF_01219">
    <property type="entry name" value="PyrR"/>
    <property type="match status" value="1"/>
</dbReference>
<evidence type="ECO:0000259" key="6">
    <source>
        <dbReference type="Pfam" id="PF00156"/>
    </source>
</evidence>
<reference evidence="7 8" key="1">
    <citation type="journal article" date="2021" name="Sci. Rep.">
        <title>The distribution of antibiotic resistance genes in chicken gut microbiota commensals.</title>
        <authorList>
            <person name="Juricova H."/>
            <person name="Matiasovicova J."/>
            <person name="Kubasova T."/>
            <person name="Cejkova D."/>
            <person name="Rychlik I."/>
        </authorList>
    </citation>
    <scope>NUCLEOTIDE SEQUENCE [LARGE SCALE GENOMIC DNA]</scope>
    <source>
        <strain evidence="7 8">An564</strain>
    </source>
</reference>
<keyword evidence="3 5" id="KW-0805">Transcription regulation</keyword>
<keyword evidence="4 5" id="KW-0804">Transcription</keyword>
<comment type="catalytic activity">
    <reaction evidence="5">
        <text>UMP + diphosphate = 5-phospho-alpha-D-ribose 1-diphosphate + uracil</text>
        <dbReference type="Rhea" id="RHEA:13017"/>
        <dbReference type="ChEBI" id="CHEBI:17568"/>
        <dbReference type="ChEBI" id="CHEBI:33019"/>
        <dbReference type="ChEBI" id="CHEBI:57865"/>
        <dbReference type="ChEBI" id="CHEBI:58017"/>
        <dbReference type="EC" id="2.4.2.9"/>
    </reaction>
</comment>
<dbReference type="Gene3D" id="3.40.50.2020">
    <property type="match status" value="1"/>
</dbReference>
<keyword evidence="2 5" id="KW-0806">Transcription termination</keyword>
<protein>
    <recommendedName>
        <fullName evidence="5">Bifunctional protein PyrR</fullName>
    </recommendedName>
    <domain>
        <recommendedName>
            <fullName evidence="5">Pyrimidine operon regulatory protein</fullName>
        </recommendedName>
    </domain>
    <domain>
        <recommendedName>
            <fullName evidence="5">Uracil phosphoribosyltransferase</fullName>
            <shortName evidence="5">UPRTase</shortName>
            <ecNumber evidence="5">2.4.2.9</ecNumber>
        </recommendedName>
    </domain>
</protein>
<sequence>MAEKTVIMDAQAISRAITRISFEIVERNRGAEDLCLIGIRSGGAVLARRIADRIGEIENRPVECGELDITLFRDDGSAPEGYEDHSRLDFSIDGKRVVLIDDVIYTGRSVRAAIDAIMSRGRPRNIQLAILVDRGHRELPIRADFIGKNLPTSKEEMVEVQADGGPEDCVAIVK</sequence>
<gene>
    <name evidence="5 7" type="primary">pyrR</name>
    <name evidence="7" type="ORF">H9X81_02800</name>
</gene>
<keyword evidence="8" id="KW-1185">Reference proteome</keyword>
<feature type="short sequence motif" description="PRPP-binding" evidence="5">
    <location>
        <begin position="97"/>
        <end position="109"/>
    </location>
</feature>
<evidence type="ECO:0000256" key="5">
    <source>
        <dbReference type="HAMAP-Rule" id="MF_01219"/>
    </source>
</evidence>
<dbReference type="InterPro" id="IPR000836">
    <property type="entry name" value="PRTase_dom"/>
</dbReference>
<dbReference type="GO" id="GO:0004845">
    <property type="term" value="F:uracil phosphoribosyltransferase activity"/>
    <property type="evidence" value="ECO:0007669"/>
    <property type="project" value="UniProtKB-EC"/>
</dbReference>
<keyword evidence="5" id="KW-0694">RNA-binding</keyword>
<dbReference type="InterPro" id="IPR029057">
    <property type="entry name" value="PRTase-like"/>
</dbReference>
<dbReference type="EMBL" id="JACSNR010000002">
    <property type="protein sequence ID" value="MBM6922627.1"/>
    <property type="molecule type" value="Genomic_DNA"/>
</dbReference>
<accession>A0ABS2GJI2</accession>
<feature type="domain" description="Phosphoribosyltransferase" evidence="6">
    <location>
        <begin position="7"/>
        <end position="148"/>
    </location>
</feature>
<evidence type="ECO:0000256" key="1">
    <source>
        <dbReference type="ARBA" id="ARBA00005565"/>
    </source>
</evidence>
<comment type="subunit">
    <text evidence="5">Homodimer and homohexamer; in equilibrium.</text>
</comment>
<comment type="similarity">
    <text evidence="1 5">Belongs to the purine/pyrimidine phosphoribosyltransferase family. PyrR subfamily.</text>
</comment>
<dbReference type="PANTHER" id="PTHR11608">
    <property type="entry name" value="BIFUNCTIONAL PROTEIN PYRR"/>
    <property type="match status" value="1"/>
</dbReference>
<evidence type="ECO:0000256" key="4">
    <source>
        <dbReference type="ARBA" id="ARBA00023163"/>
    </source>
</evidence>
<organism evidence="7 8">
    <name type="scientific">Hydrogenoanaerobacterium saccharovorans</name>
    <dbReference type="NCBI Taxonomy" id="474960"/>
    <lineage>
        <taxon>Bacteria</taxon>
        <taxon>Bacillati</taxon>
        <taxon>Bacillota</taxon>
        <taxon>Clostridia</taxon>
        <taxon>Eubacteriales</taxon>
        <taxon>Oscillospiraceae</taxon>
        <taxon>Hydrogenoanaerobacterium</taxon>
    </lineage>
</organism>
<dbReference type="EC" id="2.4.2.9" evidence="5"/>
<comment type="caution">
    <text evidence="7">The sequence shown here is derived from an EMBL/GenBank/DDBJ whole genome shotgun (WGS) entry which is preliminary data.</text>
</comment>